<keyword evidence="9" id="KW-0486">Methionine biosynthesis</keyword>
<dbReference type="GO" id="GO:0050661">
    <property type="term" value="F:NADP binding"/>
    <property type="evidence" value="ECO:0007669"/>
    <property type="project" value="InterPro"/>
</dbReference>
<keyword evidence="6" id="KW-0028">Amino-acid biosynthesis</keyword>
<proteinExistence type="inferred from homology"/>
<evidence type="ECO:0000313" key="13">
    <source>
        <dbReference type="EMBL" id="ADE38729.1"/>
    </source>
</evidence>
<dbReference type="Gene3D" id="3.30.360.10">
    <property type="entry name" value="Dihydrodipicolinate Reductase, domain 2"/>
    <property type="match status" value="1"/>
</dbReference>
<accession>D5BR15</accession>
<evidence type="ECO:0000313" key="14">
    <source>
        <dbReference type="Proteomes" id="UP000007460"/>
    </source>
</evidence>
<dbReference type="Pfam" id="PF01842">
    <property type="entry name" value="ACT"/>
    <property type="match status" value="1"/>
</dbReference>
<feature type="binding site" evidence="11">
    <location>
        <position position="110"/>
    </location>
    <ligand>
        <name>NADPH</name>
        <dbReference type="ChEBI" id="CHEBI:57783"/>
    </ligand>
</feature>
<evidence type="ECO:0000259" key="12">
    <source>
        <dbReference type="PROSITE" id="PS51671"/>
    </source>
</evidence>
<evidence type="ECO:0000256" key="7">
    <source>
        <dbReference type="ARBA" id="ARBA00022697"/>
    </source>
</evidence>
<keyword evidence="13" id="KW-0808">Transferase</keyword>
<gene>
    <name evidence="13" type="ordered locus">SAR116_0486</name>
</gene>
<dbReference type="OrthoDB" id="9808167at2"/>
<dbReference type="InterPro" id="IPR045865">
    <property type="entry name" value="ACT-like_dom_sf"/>
</dbReference>
<dbReference type="EMBL" id="CP001751">
    <property type="protein sequence ID" value="ADE38729.1"/>
    <property type="molecule type" value="Genomic_DNA"/>
</dbReference>
<dbReference type="GO" id="GO:0004412">
    <property type="term" value="F:homoserine dehydrogenase activity"/>
    <property type="evidence" value="ECO:0007669"/>
    <property type="project" value="UniProtKB-EC"/>
</dbReference>
<dbReference type="SUPFAM" id="SSF51735">
    <property type="entry name" value="NAD(P)-binding Rossmann-fold domains"/>
    <property type="match status" value="1"/>
</dbReference>
<reference evidence="13 14" key="1">
    <citation type="journal article" date="2010" name="J. Bacteriol.">
        <title>Complete genome sequence of "Candidatus Puniceispirillum marinum" IMCC1322, a representative of the SAR116 clade in the Alphaproteobacteria.</title>
        <authorList>
            <person name="Oh H.M."/>
            <person name="Kwon K.K."/>
            <person name="Kang I."/>
            <person name="Kang S.G."/>
            <person name="Lee J.H."/>
            <person name="Kim S.J."/>
            <person name="Cho J.C."/>
        </authorList>
    </citation>
    <scope>NUCLEOTIDE SEQUENCE [LARGE SCALE GENOMIC DNA]</scope>
    <source>
        <strain evidence="13 14">IMCC1322</strain>
    </source>
</reference>
<evidence type="ECO:0000256" key="11">
    <source>
        <dbReference type="PIRSR" id="PIRSR000098-2"/>
    </source>
</evidence>
<dbReference type="EC" id="1.1.1.3" evidence="4"/>
<dbReference type="PANTHER" id="PTHR43331">
    <property type="entry name" value="HOMOSERINE DEHYDROGENASE"/>
    <property type="match status" value="1"/>
</dbReference>
<dbReference type="RefSeq" id="WP_013045358.1">
    <property type="nucleotide sequence ID" value="NC_014010.1"/>
</dbReference>
<evidence type="ECO:0000256" key="4">
    <source>
        <dbReference type="ARBA" id="ARBA00013213"/>
    </source>
</evidence>
<dbReference type="InterPro" id="IPR005106">
    <property type="entry name" value="Asp/hSer_DH_NAD-bd"/>
</dbReference>
<feature type="domain" description="ACT" evidence="12">
    <location>
        <begin position="352"/>
        <end position="427"/>
    </location>
</feature>
<dbReference type="Gene3D" id="3.30.70.260">
    <property type="match status" value="1"/>
</dbReference>
<dbReference type="GO" id="GO:0009086">
    <property type="term" value="P:methionine biosynthetic process"/>
    <property type="evidence" value="ECO:0007669"/>
    <property type="project" value="UniProtKB-KW"/>
</dbReference>
<dbReference type="UniPathway" id="UPA00050">
    <property type="reaction ID" value="UER00063"/>
</dbReference>
<dbReference type="UniPathway" id="UPA00051">
    <property type="reaction ID" value="UER00465"/>
</dbReference>
<dbReference type="HOGENOM" id="CLU_009116_1_0_5"/>
<dbReference type="PIRSF" id="PIRSF000098">
    <property type="entry name" value="Homoser_dehydrog"/>
    <property type="match status" value="1"/>
</dbReference>
<dbReference type="AlphaFoldDB" id="D5BR15"/>
<dbReference type="Pfam" id="PF00742">
    <property type="entry name" value="Homoserine_dh"/>
    <property type="match status" value="1"/>
</dbReference>
<dbReference type="SUPFAM" id="SSF55021">
    <property type="entry name" value="ACT-like"/>
    <property type="match status" value="1"/>
</dbReference>
<comment type="pathway">
    <text evidence="1">Amino-acid biosynthesis; L-threonine biosynthesis; L-threonine from L-aspartate: step 3/5.</text>
</comment>
<evidence type="ECO:0000256" key="2">
    <source>
        <dbReference type="ARBA" id="ARBA00005062"/>
    </source>
</evidence>
<evidence type="ECO:0000256" key="5">
    <source>
        <dbReference type="ARBA" id="ARBA00013376"/>
    </source>
</evidence>
<dbReference type="SUPFAM" id="SSF55347">
    <property type="entry name" value="Glyceraldehyde-3-phosphate dehydrogenase-like, C-terminal domain"/>
    <property type="match status" value="1"/>
</dbReference>
<dbReference type="InterPro" id="IPR036291">
    <property type="entry name" value="NAD(P)-bd_dom_sf"/>
</dbReference>
<keyword evidence="13" id="KW-0032">Aminotransferase</keyword>
<evidence type="ECO:0000256" key="1">
    <source>
        <dbReference type="ARBA" id="ARBA00005056"/>
    </source>
</evidence>
<name>D5BR15_PUNMI</name>
<protein>
    <recommendedName>
        <fullName evidence="5">Homoserine dehydrogenase</fullName>
        <ecNumber evidence="4">1.1.1.3</ecNumber>
    </recommendedName>
</protein>
<evidence type="ECO:0000256" key="6">
    <source>
        <dbReference type="ARBA" id="ARBA00022605"/>
    </source>
</evidence>
<dbReference type="Gene3D" id="3.40.50.720">
    <property type="entry name" value="NAD(P)-binding Rossmann-like Domain"/>
    <property type="match status" value="1"/>
</dbReference>
<dbReference type="CDD" id="cd04881">
    <property type="entry name" value="ACT_HSDH-Hom"/>
    <property type="match status" value="1"/>
</dbReference>
<keyword evidence="14" id="KW-1185">Reference proteome</keyword>
<sequence>MTYEKSVLNIAIAGLGVVGSEVARQLIRRNDALSAAGGSRLQLVAVSARSKDSDRGFSMDGIQWVDDARDLAKIDDVDLVIELIGGSEGVALDLTRAALAAGKHVVTANKAMIAHHGGALAKLAEENEVALTFEAAVAGGIPAVKTLREGLVANEFSRVAGILNGTCNYILSRMEKTGEHFDDVLVDAQKLGYAEAEPSFDVDGIDAAHKLTILAAIAFGHTPHFEAVKISGIRDVSAVDFAYARQLGFRIKLVGVAEPGRVPRMETCLLPLSSQLAKVDGVLNAVAYDGMPIGSVLSVGPGAGAGATGSAVLADVIDVAAGRACLPFGRPMAALSDGSKAKNGNGPDTAFYIRLTVIDQPGVLADVTRILQEHDISVESLVQQGRAPDDVVALAMTTHECPASALEAALSALSALSCVKASPVSMPIVPSEQEG</sequence>
<keyword evidence="7" id="KW-0791">Threonine biosynthesis</keyword>
<dbReference type="InterPro" id="IPR016204">
    <property type="entry name" value="HDH"/>
</dbReference>
<keyword evidence="8" id="KW-0560">Oxidoreductase</keyword>
<evidence type="ECO:0000256" key="8">
    <source>
        <dbReference type="ARBA" id="ARBA00023002"/>
    </source>
</evidence>
<dbReference type="KEGG" id="apb:SAR116_0486"/>
<feature type="active site" description="Proton donor" evidence="10">
    <location>
        <position position="210"/>
    </location>
</feature>
<feature type="binding site" evidence="11">
    <location>
        <begin position="13"/>
        <end position="20"/>
    </location>
    <ligand>
        <name>NADP(+)</name>
        <dbReference type="ChEBI" id="CHEBI:58349"/>
    </ligand>
</feature>
<comment type="pathway">
    <text evidence="2">Amino-acid biosynthesis; L-methionine biosynthesis via de novo pathway; L-homoserine from L-aspartate: step 3/3.</text>
</comment>
<dbReference type="eggNOG" id="COG0460">
    <property type="taxonomic scope" value="Bacteria"/>
</dbReference>
<evidence type="ECO:0000256" key="9">
    <source>
        <dbReference type="ARBA" id="ARBA00023167"/>
    </source>
</evidence>
<feature type="binding site" evidence="11">
    <location>
        <position position="195"/>
    </location>
    <ligand>
        <name>L-homoserine</name>
        <dbReference type="ChEBI" id="CHEBI:57476"/>
    </ligand>
</feature>
<dbReference type="PANTHER" id="PTHR43331:SF1">
    <property type="entry name" value="HOMOSERINE DEHYDROGENASE"/>
    <property type="match status" value="1"/>
</dbReference>
<comment type="similarity">
    <text evidence="3">Belongs to the homoserine dehydrogenase family.</text>
</comment>
<dbReference type="Pfam" id="PF03447">
    <property type="entry name" value="NAD_binding_3"/>
    <property type="match status" value="1"/>
</dbReference>
<evidence type="ECO:0000256" key="3">
    <source>
        <dbReference type="ARBA" id="ARBA00006753"/>
    </source>
</evidence>
<dbReference type="InterPro" id="IPR001342">
    <property type="entry name" value="HDH_cat"/>
</dbReference>
<keyword evidence="11" id="KW-0521">NADP</keyword>
<dbReference type="GO" id="GO:0008483">
    <property type="term" value="F:transaminase activity"/>
    <property type="evidence" value="ECO:0007669"/>
    <property type="project" value="UniProtKB-KW"/>
</dbReference>
<dbReference type="GO" id="GO:0009088">
    <property type="term" value="P:threonine biosynthetic process"/>
    <property type="evidence" value="ECO:0007669"/>
    <property type="project" value="UniProtKB-UniPathway"/>
</dbReference>
<dbReference type="InterPro" id="IPR002912">
    <property type="entry name" value="ACT_dom"/>
</dbReference>
<organism evidence="13 14">
    <name type="scientific">Puniceispirillum marinum (strain IMCC1322)</name>
    <dbReference type="NCBI Taxonomy" id="488538"/>
    <lineage>
        <taxon>Bacteria</taxon>
        <taxon>Pseudomonadati</taxon>
        <taxon>Pseudomonadota</taxon>
        <taxon>Alphaproteobacteria</taxon>
        <taxon>Candidatus Puniceispirillales</taxon>
        <taxon>Candidatus Puniceispirillaceae</taxon>
        <taxon>Candidatus Puniceispirillum</taxon>
    </lineage>
</organism>
<evidence type="ECO:0000256" key="10">
    <source>
        <dbReference type="PIRSR" id="PIRSR000098-1"/>
    </source>
</evidence>
<dbReference type="Proteomes" id="UP000007460">
    <property type="component" value="Chromosome"/>
</dbReference>
<dbReference type="NCBIfam" id="NF004976">
    <property type="entry name" value="PRK06349.1"/>
    <property type="match status" value="1"/>
</dbReference>
<dbReference type="STRING" id="488538.SAR116_0486"/>
<dbReference type="PROSITE" id="PS51671">
    <property type="entry name" value="ACT"/>
    <property type="match status" value="1"/>
</dbReference>
<dbReference type="FunFam" id="3.30.360.10:FF:000005">
    <property type="entry name" value="Homoserine dehydrogenase"/>
    <property type="match status" value="1"/>
</dbReference>